<name>A0ABZ3EY23_9FIRM</name>
<accession>A0ABZ3EY23</accession>
<keyword evidence="2" id="KW-1185">Reference proteome</keyword>
<dbReference type="Gene3D" id="3.40.50.1820">
    <property type="entry name" value="alpha/beta hydrolase"/>
    <property type="match status" value="1"/>
</dbReference>
<evidence type="ECO:0000313" key="2">
    <source>
        <dbReference type="Proteomes" id="UP001451571"/>
    </source>
</evidence>
<organism evidence="1 2">
    <name type="scientific">Kineothrix sedimenti</name>
    <dbReference type="NCBI Taxonomy" id="3123317"/>
    <lineage>
        <taxon>Bacteria</taxon>
        <taxon>Bacillati</taxon>
        <taxon>Bacillota</taxon>
        <taxon>Clostridia</taxon>
        <taxon>Lachnospirales</taxon>
        <taxon>Lachnospiraceae</taxon>
        <taxon>Kineothrix</taxon>
    </lineage>
</organism>
<dbReference type="RefSeq" id="WP_342758715.1">
    <property type="nucleotide sequence ID" value="NZ_CP146256.1"/>
</dbReference>
<dbReference type="GO" id="GO:0016787">
    <property type="term" value="F:hydrolase activity"/>
    <property type="evidence" value="ECO:0007669"/>
    <property type="project" value="UniProtKB-KW"/>
</dbReference>
<dbReference type="PANTHER" id="PTHR43329">
    <property type="entry name" value="EPOXIDE HYDROLASE"/>
    <property type="match status" value="1"/>
</dbReference>
<sequence>MSKTIQALGNLVDVNGHKIHVFCTGQGKRTFVFLSGHGTSCPTLDFKPLWSILSSENVIVVVERAGYGWSETTNTSRDLDTVLGETRKALELSNIEAPFILVPHSLAGLEAIYWAQKYPYEVEAIIGLDSAIPEAYDNFKMPSAAILSVIGLLTKIGIHRPFVKSFYKKSPAAQSGYLTKADNEAYIEILKNRTFTSDMLNEAKYVRQNADKVKNGTLPVNTPIYLFISNDNEKIIANWGKMLSDYIADFKNGKSMLLECGHYVHAYETIKIAKEIDDFIRGI</sequence>
<dbReference type="InterPro" id="IPR029058">
    <property type="entry name" value="AB_hydrolase_fold"/>
</dbReference>
<gene>
    <name evidence="1" type="ORF">V6984_05155</name>
</gene>
<dbReference type="EMBL" id="CP146256">
    <property type="protein sequence ID" value="XAH75152.1"/>
    <property type="molecule type" value="Genomic_DNA"/>
</dbReference>
<reference evidence="1 2" key="1">
    <citation type="submission" date="2024-02" db="EMBL/GenBank/DDBJ databases">
        <title>Bacterial strain from lacustrine sediment.</title>
        <authorList>
            <person name="Petit C."/>
            <person name="Fadhlaoui K."/>
        </authorList>
    </citation>
    <scope>NUCLEOTIDE SEQUENCE [LARGE SCALE GENOMIC DNA]</scope>
    <source>
        <strain evidence="1 2">IPX-CK</strain>
    </source>
</reference>
<dbReference type="Proteomes" id="UP001451571">
    <property type="component" value="Chromosome"/>
</dbReference>
<evidence type="ECO:0000313" key="1">
    <source>
        <dbReference type="EMBL" id="XAH75152.1"/>
    </source>
</evidence>
<protein>
    <submittedName>
        <fullName evidence="1">Alpha/beta hydrolase</fullName>
    </submittedName>
</protein>
<proteinExistence type="predicted"/>
<keyword evidence="1" id="KW-0378">Hydrolase</keyword>
<dbReference type="SUPFAM" id="SSF53474">
    <property type="entry name" value="alpha/beta-Hydrolases"/>
    <property type="match status" value="1"/>
</dbReference>